<dbReference type="Gene3D" id="3.30.1540.10">
    <property type="entry name" value="formyl-coa transferase, domain 3"/>
    <property type="match status" value="1"/>
</dbReference>
<dbReference type="AlphaFoldDB" id="A0A1H1U1E9"/>
<keyword evidence="3" id="KW-1185">Reference proteome</keyword>
<dbReference type="InterPro" id="IPR023606">
    <property type="entry name" value="CoA-Trfase_III_dom_1_sf"/>
</dbReference>
<dbReference type="STRING" id="630515.SAMN04489812_2601"/>
<evidence type="ECO:0000313" key="3">
    <source>
        <dbReference type="Proteomes" id="UP000199103"/>
    </source>
</evidence>
<dbReference type="PANTHER" id="PTHR48207">
    <property type="entry name" value="SUCCINATE--HYDROXYMETHYLGLUTARATE COA-TRANSFERASE"/>
    <property type="match status" value="1"/>
</dbReference>
<keyword evidence="1 2" id="KW-0808">Transferase</keyword>
<dbReference type="Proteomes" id="UP000199103">
    <property type="component" value="Chromosome I"/>
</dbReference>
<name>A0A1H1U1E9_9ACTN</name>
<dbReference type="OrthoDB" id="3561197at2"/>
<dbReference type="InterPro" id="IPR050483">
    <property type="entry name" value="CoA-transferase_III_domain"/>
</dbReference>
<accession>A0A1H1U1E9</accession>
<evidence type="ECO:0000313" key="2">
    <source>
        <dbReference type="EMBL" id="SDS66267.1"/>
    </source>
</evidence>
<dbReference type="EMBL" id="LT629772">
    <property type="protein sequence ID" value="SDS66267.1"/>
    <property type="molecule type" value="Genomic_DNA"/>
</dbReference>
<sequence length="388" mass="42216">MPAALDGIRVLDFTQMMLGPYATQLLADLGADVIKIERPEGEWERGLEMMGELIDGDSACFLAMNRNKRSVALDLKSELAQDALLRLAATCDVLVENFRPGVLDRLGLGYEDVKKVKPDIIYCSGTGWGRDTVFAKEGRPGQDLLIQAMSGLAANGGTRQQAPTPAGTSIVDASTALTLSNGILAALVARERQGIGQRVEVDLFSTAISLQCQEISALVNQRQEWQRSETGVGQPWLSAPFGIYQAADGHVAIAMAPVARVAELLGAPDLTDKDPWSDRDEVKETLEQHTRDRTADDLIELLMPAGIWCARVRSTKEAVDELRDQGSDLIVTVDHPQHGTLELIGCPIRLSETPWDLRYAPPTTGQHTADVLGEILDDRELAALVETR</sequence>
<dbReference type="PANTHER" id="PTHR48207:SF4">
    <property type="entry name" value="BLL6097 PROTEIN"/>
    <property type="match status" value="1"/>
</dbReference>
<dbReference type="InterPro" id="IPR003673">
    <property type="entry name" value="CoA-Trfase_fam_III"/>
</dbReference>
<gene>
    <name evidence="2" type="ORF">SAMN04489812_2601</name>
</gene>
<dbReference type="Gene3D" id="3.40.50.10540">
    <property type="entry name" value="Crotonobetainyl-coa:carnitine coa-transferase, domain 1"/>
    <property type="match status" value="1"/>
</dbReference>
<reference evidence="2 3" key="1">
    <citation type="submission" date="2016-10" db="EMBL/GenBank/DDBJ databases">
        <authorList>
            <person name="de Groot N.N."/>
        </authorList>
    </citation>
    <scope>NUCLEOTIDE SEQUENCE [LARGE SCALE GENOMIC DNA]</scope>
    <source>
        <strain evidence="2 3">DSM 21800</strain>
    </source>
</reference>
<protein>
    <submittedName>
        <fullName evidence="2">Crotonobetainyl-CoA:carnitine CoA-transferase CaiB</fullName>
    </submittedName>
</protein>
<evidence type="ECO:0000256" key="1">
    <source>
        <dbReference type="ARBA" id="ARBA00022679"/>
    </source>
</evidence>
<dbReference type="SUPFAM" id="SSF89796">
    <property type="entry name" value="CoA-transferase family III (CaiB/BaiF)"/>
    <property type="match status" value="1"/>
</dbReference>
<dbReference type="Pfam" id="PF02515">
    <property type="entry name" value="CoA_transf_3"/>
    <property type="match status" value="1"/>
</dbReference>
<proteinExistence type="predicted"/>
<dbReference type="RefSeq" id="WP_091525385.1">
    <property type="nucleotide sequence ID" value="NZ_LT629772.1"/>
</dbReference>
<dbReference type="GO" id="GO:0008410">
    <property type="term" value="F:CoA-transferase activity"/>
    <property type="evidence" value="ECO:0007669"/>
    <property type="project" value="TreeGrafter"/>
</dbReference>
<dbReference type="InterPro" id="IPR044855">
    <property type="entry name" value="CoA-Trfase_III_dom3_sf"/>
</dbReference>
<organism evidence="2 3">
    <name type="scientific">Microlunatus soli</name>
    <dbReference type="NCBI Taxonomy" id="630515"/>
    <lineage>
        <taxon>Bacteria</taxon>
        <taxon>Bacillati</taxon>
        <taxon>Actinomycetota</taxon>
        <taxon>Actinomycetes</taxon>
        <taxon>Propionibacteriales</taxon>
        <taxon>Propionibacteriaceae</taxon>
        <taxon>Microlunatus</taxon>
    </lineage>
</organism>